<dbReference type="RefSeq" id="WP_377613347.1">
    <property type="nucleotide sequence ID" value="NZ_JBHUPA010000029.1"/>
</dbReference>
<reference evidence="2" key="1">
    <citation type="journal article" date="2019" name="Int. J. Syst. Evol. Microbiol.">
        <title>The Global Catalogue of Microorganisms (GCM) 10K type strain sequencing project: providing services to taxonomists for standard genome sequencing and annotation.</title>
        <authorList>
            <consortium name="The Broad Institute Genomics Platform"/>
            <consortium name="The Broad Institute Genome Sequencing Center for Infectious Disease"/>
            <person name="Wu L."/>
            <person name="Ma J."/>
        </authorList>
    </citation>
    <scope>NUCLEOTIDE SEQUENCE [LARGE SCALE GENOMIC DNA]</scope>
    <source>
        <strain evidence="2">KCTC 23098</strain>
    </source>
</reference>
<evidence type="ECO:0000313" key="1">
    <source>
        <dbReference type="EMBL" id="MFD2965372.1"/>
    </source>
</evidence>
<comment type="caution">
    <text evidence="1">The sequence shown here is derived from an EMBL/GenBank/DDBJ whole genome shotgun (WGS) entry which is preliminary data.</text>
</comment>
<evidence type="ECO:0000313" key="2">
    <source>
        <dbReference type="Proteomes" id="UP001597560"/>
    </source>
</evidence>
<gene>
    <name evidence="1" type="ORF">ACFS6J_26460</name>
</gene>
<proteinExistence type="predicted"/>
<organism evidence="1 2">
    <name type="scientific">Olivibacter jilunii</name>
    <dbReference type="NCBI Taxonomy" id="985016"/>
    <lineage>
        <taxon>Bacteria</taxon>
        <taxon>Pseudomonadati</taxon>
        <taxon>Bacteroidota</taxon>
        <taxon>Sphingobacteriia</taxon>
        <taxon>Sphingobacteriales</taxon>
        <taxon>Sphingobacteriaceae</taxon>
        <taxon>Olivibacter</taxon>
    </lineage>
</organism>
<accession>A0ABW6B8V1</accession>
<protein>
    <recommendedName>
        <fullName evidence="3">Quercetin 2,3-dioxygenase C-terminal cupin domain-containing protein</fullName>
    </recommendedName>
</protein>
<dbReference type="Proteomes" id="UP001597560">
    <property type="component" value="Unassembled WGS sequence"/>
</dbReference>
<keyword evidence="2" id="KW-1185">Reference proteome</keyword>
<sequence length="138" mass="15463">MKASEEALYATYSMMLKQGFELSTKYVTRNWGILAEILPMYQYGFARIHYPHLMNRLALGVFKISLLIIAEGKALKLEIKKTAHFKILTGNLALYINNININKEYLLVSGDEFAVQAGDCGQLVSHNGPAVVLQLVID</sequence>
<evidence type="ECO:0008006" key="3">
    <source>
        <dbReference type="Google" id="ProtNLM"/>
    </source>
</evidence>
<name>A0ABW6B8V1_9SPHI</name>
<dbReference type="EMBL" id="JBHUPA010000029">
    <property type="protein sequence ID" value="MFD2965372.1"/>
    <property type="molecule type" value="Genomic_DNA"/>
</dbReference>